<proteinExistence type="inferred from homology"/>
<name>A0ABD3G8W1_9STRA</name>
<evidence type="ECO:0000313" key="9">
    <source>
        <dbReference type="Proteomes" id="UP001632037"/>
    </source>
</evidence>
<keyword evidence="5 6" id="KW-1015">Disulfide bond</keyword>
<feature type="region of interest" description="Disordered" evidence="7">
    <location>
        <begin position="82"/>
        <end position="160"/>
    </location>
</feature>
<dbReference type="InterPro" id="IPR036470">
    <property type="entry name" value="Elicitin_sf"/>
</dbReference>
<sequence length="160" mass="18198">MSEYGSCQKVSAGFSIAPPMGPMMDYRIDPQVKAMCASDTCHALIKDVLDLKPADCFLSLAGVKLNVYKMVHNFEDGCKRVHEEDKHHPTTNETEYHPTPDPTKYEDHLTPTKVEYHPTPQPTEDDKHYPTPKPTKHHVSTITRSRRTTKAFQTGRLDDF</sequence>
<evidence type="ECO:0000256" key="4">
    <source>
        <dbReference type="ARBA" id="ARBA00022978"/>
    </source>
</evidence>
<accession>A0ABD3G8W1</accession>
<evidence type="ECO:0000256" key="6">
    <source>
        <dbReference type="RuleBase" id="RU368111"/>
    </source>
</evidence>
<gene>
    <name evidence="8" type="ORF">V7S43_000413</name>
</gene>
<feature type="compositionally biased region" description="Basic residues" evidence="7">
    <location>
        <begin position="134"/>
        <end position="149"/>
    </location>
</feature>
<feature type="compositionally biased region" description="Basic and acidic residues" evidence="7">
    <location>
        <begin position="82"/>
        <end position="116"/>
    </location>
</feature>
<dbReference type="SUPFAM" id="SSF48647">
    <property type="entry name" value="Fungal elicitin"/>
    <property type="match status" value="1"/>
</dbReference>
<comment type="subcellular location">
    <subcellularLocation>
        <location evidence="1 6">Secreted</location>
    </subcellularLocation>
</comment>
<dbReference type="Proteomes" id="UP001632037">
    <property type="component" value="Unassembled WGS sequence"/>
</dbReference>
<dbReference type="Gene3D" id="1.10.239.10">
    <property type="entry name" value="Elicitin domain"/>
    <property type="match status" value="1"/>
</dbReference>
<dbReference type="AlphaFoldDB" id="A0ABD3G8W1"/>
<dbReference type="GO" id="GO:0005576">
    <property type="term" value="C:extracellular region"/>
    <property type="evidence" value="ECO:0007669"/>
    <property type="project" value="UniProtKB-SubCell"/>
</dbReference>
<dbReference type="Pfam" id="PF00964">
    <property type="entry name" value="Elicitin"/>
    <property type="match status" value="1"/>
</dbReference>
<keyword evidence="3 6" id="KW-0964">Secreted</keyword>
<protein>
    <recommendedName>
        <fullName evidence="6">Elicitin</fullName>
    </recommendedName>
</protein>
<keyword evidence="4 6" id="KW-0928">Hypersensitive response elicitation</keyword>
<evidence type="ECO:0000256" key="7">
    <source>
        <dbReference type="SAM" id="MobiDB-lite"/>
    </source>
</evidence>
<evidence type="ECO:0000256" key="2">
    <source>
        <dbReference type="ARBA" id="ARBA00009544"/>
    </source>
</evidence>
<comment type="function">
    <text evidence="6">Induces local and distal defense responses (incompatible hypersensitive reaction) in plants from the solanaceae and cruciferae families. Elicits leaf necrosis and causes the accumulation of pathogenesis-related proteins. Might interact with the lipidic molecules of the plasma membrane.</text>
</comment>
<comment type="caution">
    <text evidence="8">The sequence shown here is derived from an EMBL/GenBank/DDBJ whole genome shotgun (WGS) entry which is preliminary data.</text>
</comment>
<organism evidence="8 9">
    <name type="scientific">Phytophthora oleae</name>
    <dbReference type="NCBI Taxonomy" id="2107226"/>
    <lineage>
        <taxon>Eukaryota</taxon>
        <taxon>Sar</taxon>
        <taxon>Stramenopiles</taxon>
        <taxon>Oomycota</taxon>
        <taxon>Peronosporomycetes</taxon>
        <taxon>Peronosporales</taxon>
        <taxon>Peronosporaceae</taxon>
        <taxon>Phytophthora</taxon>
    </lineage>
</organism>
<dbReference type="GO" id="GO:0052040">
    <property type="term" value="P:symbiont-mediated perturbation of host programmed cell death"/>
    <property type="evidence" value="ECO:0007669"/>
    <property type="project" value="UniProtKB-UniRule"/>
</dbReference>
<evidence type="ECO:0000256" key="5">
    <source>
        <dbReference type="ARBA" id="ARBA00023157"/>
    </source>
</evidence>
<dbReference type="EMBL" id="JBIMZQ010000001">
    <property type="protein sequence ID" value="KAL3674465.1"/>
    <property type="molecule type" value="Genomic_DNA"/>
</dbReference>
<evidence type="ECO:0000313" key="8">
    <source>
        <dbReference type="EMBL" id="KAL3674465.1"/>
    </source>
</evidence>
<comment type="similarity">
    <text evidence="2 6">Belongs to the elicitin family.</text>
</comment>
<keyword evidence="9" id="KW-1185">Reference proteome</keyword>
<evidence type="ECO:0000256" key="1">
    <source>
        <dbReference type="ARBA" id="ARBA00004613"/>
    </source>
</evidence>
<evidence type="ECO:0000256" key="3">
    <source>
        <dbReference type="ARBA" id="ARBA00022525"/>
    </source>
</evidence>
<dbReference type="InterPro" id="IPR002200">
    <property type="entry name" value="Elicitin"/>
</dbReference>
<reference evidence="8 9" key="1">
    <citation type="submission" date="2024-09" db="EMBL/GenBank/DDBJ databases">
        <title>Genome sequencing and assembly of Phytophthora oleae, isolate VK10A, causative agent of rot of olive drupes.</title>
        <authorList>
            <person name="Conti Taguali S."/>
            <person name="Riolo M."/>
            <person name="La Spada F."/>
            <person name="Cacciola S.O."/>
            <person name="Dionisio G."/>
        </authorList>
    </citation>
    <scope>NUCLEOTIDE SEQUENCE [LARGE SCALE GENOMIC DNA]</scope>
    <source>
        <strain evidence="8 9">VK10A</strain>
    </source>
</reference>
<dbReference type="SMART" id="SM01187">
    <property type="entry name" value="Elicitin"/>
    <property type="match status" value="1"/>
</dbReference>